<dbReference type="HOGENOM" id="CLU_138370_0_0_9"/>
<keyword evidence="3" id="KW-1185">Reference proteome</keyword>
<reference evidence="3" key="1">
    <citation type="submission" date="2007-10" db="EMBL/GenBank/DDBJ databases">
        <title>Complete genome of Alkaliphilus oremlandii OhILAs.</title>
        <authorList>
            <person name="Copeland A."/>
            <person name="Lucas S."/>
            <person name="Lapidus A."/>
            <person name="Barry K."/>
            <person name="Detter J.C."/>
            <person name="Glavina del Rio T."/>
            <person name="Hammon N."/>
            <person name="Israni S."/>
            <person name="Dalin E."/>
            <person name="Tice H."/>
            <person name="Pitluck S."/>
            <person name="Chain P."/>
            <person name="Malfatti S."/>
            <person name="Shin M."/>
            <person name="Vergez L."/>
            <person name="Schmutz J."/>
            <person name="Larimer F."/>
            <person name="Land M."/>
            <person name="Hauser L."/>
            <person name="Kyrpides N."/>
            <person name="Mikhailova N."/>
            <person name="Stolz J.F."/>
            <person name="Dawson A."/>
            <person name="Fisher E."/>
            <person name="Crable B."/>
            <person name="Perera E."/>
            <person name="Lisak J."/>
            <person name="Ranganathan M."/>
            <person name="Basu P."/>
            <person name="Richardson P."/>
        </authorList>
    </citation>
    <scope>NUCLEOTIDE SEQUENCE [LARGE SCALE GENOMIC DNA]</scope>
    <source>
        <strain evidence="3">OhILAs</strain>
    </source>
</reference>
<dbReference type="eggNOG" id="ENOG5032T7R">
    <property type="taxonomic scope" value="Bacteria"/>
</dbReference>
<dbReference type="Pfam" id="PF10694">
    <property type="entry name" value="DUF2500"/>
    <property type="match status" value="1"/>
</dbReference>
<sequence length="122" mass="14244">MFYGFYGIMDLMFPLFFITIFSIIVFAFFKGIREWSNNNKQPVLSVPAKIVAKRNHTSRSTSNHDGHHHHSTSTNYYITFEVESGDRMEFYVSGKEYGLLAEGDIGKLTFQGTRYHKFEREI</sequence>
<dbReference type="Gene3D" id="2.40.50.660">
    <property type="match status" value="1"/>
</dbReference>
<keyword evidence="1" id="KW-0812">Transmembrane</keyword>
<accession>A8MF26</accession>
<evidence type="ECO:0000313" key="2">
    <source>
        <dbReference type="EMBL" id="ABW18695.1"/>
    </source>
</evidence>
<name>A8MF26_ALKOO</name>
<gene>
    <name evidence="2" type="ordered locus">Clos_1149</name>
</gene>
<dbReference type="OrthoDB" id="282886at2"/>
<dbReference type="KEGG" id="aoe:Clos_1149"/>
<dbReference type="Proteomes" id="UP000000269">
    <property type="component" value="Chromosome"/>
</dbReference>
<evidence type="ECO:0000256" key="1">
    <source>
        <dbReference type="SAM" id="Phobius"/>
    </source>
</evidence>
<evidence type="ECO:0000313" key="3">
    <source>
        <dbReference type="Proteomes" id="UP000000269"/>
    </source>
</evidence>
<protein>
    <submittedName>
        <fullName evidence="2">Conserved domain protein, histidine-rich</fullName>
    </submittedName>
</protein>
<dbReference type="STRING" id="350688.Clos_1149"/>
<proteinExistence type="predicted"/>
<feature type="transmembrane region" description="Helical" evidence="1">
    <location>
        <begin position="12"/>
        <end position="32"/>
    </location>
</feature>
<organism evidence="2 3">
    <name type="scientific">Alkaliphilus oremlandii (strain OhILAs)</name>
    <name type="common">Clostridium oremlandii (strain OhILAs)</name>
    <dbReference type="NCBI Taxonomy" id="350688"/>
    <lineage>
        <taxon>Bacteria</taxon>
        <taxon>Bacillati</taxon>
        <taxon>Bacillota</taxon>
        <taxon>Clostridia</taxon>
        <taxon>Peptostreptococcales</taxon>
        <taxon>Natronincolaceae</taxon>
        <taxon>Alkaliphilus</taxon>
    </lineage>
</organism>
<dbReference type="AlphaFoldDB" id="A8MF26"/>
<dbReference type="InterPro" id="IPR019635">
    <property type="entry name" value="DUF2500"/>
</dbReference>
<keyword evidence="1" id="KW-0472">Membrane</keyword>
<dbReference type="EMBL" id="CP000853">
    <property type="protein sequence ID" value="ABW18695.1"/>
    <property type="molecule type" value="Genomic_DNA"/>
</dbReference>
<keyword evidence="1" id="KW-1133">Transmembrane helix</keyword>